<dbReference type="Proteomes" id="UP000004810">
    <property type="component" value="Unassembled WGS sequence"/>
</dbReference>
<sequence>LHKRVRHNEILCIHSLNCLIQLSSLIGPVLTDSESVVSQKLSTSSTSNFINAHDRFVSNFIAGFIDIFGSGPLEGEILGLCLIVYKLLTYHRILSFPRAEMSFVTFVNIIVQCTEHLTTIAMRKALEEDDHLYLESLQSLYDGWWVMLRNSDIIRNASRYPVNFDESTLTIISAFMRTVLSEPYGCRVKVPIQECDDEVDDDREIFKELLVSIGRFSAFYSPQLLPRMFTLLLDKLKQFLSFIEIGVNDETLNTWRDDMHWSLLLTGEIML</sequence>
<comment type="caution">
    <text evidence="1">The sequence shown here is derived from an EMBL/GenBank/DDBJ whole genome shotgun (WGS) entry which is preliminary data.</text>
</comment>
<dbReference type="EMBL" id="ADBV01011194">
    <property type="protein sequence ID" value="EJW75041.1"/>
    <property type="molecule type" value="Genomic_DNA"/>
</dbReference>
<gene>
    <name evidence="1" type="ORF">WUBG_14051</name>
</gene>
<feature type="non-terminal residue" evidence="1">
    <location>
        <position position="1"/>
    </location>
</feature>
<accession>J9DYY0</accession>
<reference evidence="2" key="1">
    <citation type="submission" date="2012-08" db="EMBL/GenBank/DDBJ databases">
        <title>The Genome Sequence of Wuchereria bancrofti.</title>
        <authorList>
            <person name="Nutman T.B."/>
            <person name="Fink D.L."/>
            <person name="Russ C."/>
            <person name="Young S."/>
            <person name="Zeng Q."/>
            <person name="Koehrsen M."/>
            <person name="Alvarado L."/>
            <person name="Berlin A."/>
            <person name="Chapman S.B."/>
            <person name="Chen Z."/>
            <person name="Freedman E."/>
            <person name="Gellesch M."/>
            <person name="Goldberg J."/>
            <person name="Griggs A."/>
            <person name="Gujja S."/>
            <person name="Heilman E.R."/>
            <person name="Heiman D."/>
            <person name="Hepburn T."/>
            <person name="Howarth C."/>
            <person name="Jen D."/>
            <person name="Larson L."/>
            <person name="Lewis B."/>
            <person name="Mehta T."/>
            <person name="Park D."/>
            <person name="Pearson M."/>
            <person name="Roberts A."/>
            <person name="Saif S."/>
            <person name="Shea T."/>
            <person name="Shenoy N."/>
            <person name="Sisk P."/>
            <person name="Stolte C."/>
            <person name="Sykes S."/>
            <person name="Walk T."/>
            <person name="White J."/>
            <person name="Yandava C."/>
            <person name="Haas B."/>
            <person name="Henn M.R."/>
            <person name="Nusbaum C."/>
            <person name="Birren B."/>
        </authorList>
    </citation>
    <scope>NUCLEOTIDE SEQUENCE [LARGE SCALE GENOMIC DNA]</scope>
    <source>
        <strain evidence="2">NA</strain>
    </source>
</reference>
<dbReference type="AlphaFoldDB" id="J9DYY0"/>
<feature type="non-terminal residue" evidence="1">
    <location>
        <position position="271"/>
    </location>
</feature>
<evidence type="ECO:0000313" key="1">
    <source>
        <dbReference type="EMBL" id="EJW75041.1"/>
    </source>
</evidence>
<proteinExistence type="predicted"/>
<name>J9DYY0_WUCBA</name>
<protein>
    <submittedName>
        <fullName evidence="1">Uncharacterized protein</fullName>
    </submittedName>
</protein>
<evidence type="ECO:0000313" key="2">
    <source>
        <dbReference type="Proteomes" id="UP000004810"/>
    </source>
</evidence>
<organism evidence="1 2">
    <name type="scientific">Wuchereria bancrofti</name>
    <dbReference type="NCBI Taxonomy" id="6293"/>
    <lineage>
        <taxon>Eukaryota</taxon>
        <taxon>Metazoa</taxon>
        <taxon>Ecdysozoa</taxon>
        <taxon>Nematoda</taxon>
        <taxon>Chromadorea</taxon>
        <taxon>Rhabditida</taxon>
        <taxon>Spirurina</taxon>
        <taxon>Spiruromorpha</taxon>
        <taxon>Filarioidea</taxon>
        <taxon>Onchocercidae</taxon>
        <taxon>Wuchereria</taxon>
    </lineage>
</organism>